<sequence>MKYLPLMLMVFCHPMWAKDILWMNNGDRLTGTIEEIGDKSVRIALPYTGVVTVKRDAIKRWRLEKQDKPKATAKGGITLFKNEQDERRAWLWTGSGDLNIKLKHKDKHTNNVNFKGKTELANLDWRYSFSGEYSYETSDSVTDNHDYKLNPTLDYFFDQHWFVRNSLDADYDMLADNYLKLNFGSGPGYRVWNDKHRRLELIAQGGIQRAYFRSDSQPGLALFDSRIISYPIGSLGWDYRQPLAFWQQRFELFSKGTYLKYLSQSSPYLTLDQDITGSIGLRYYFNDHLRLSWSSEMEWQNGALHYPGVDAEISESEWRHLLSLGASF</sequence>
<gene>
    <name evidence="2" type="ORF">PYU98_15185</name>
</gene>
<name>A0AAX3NQX5_9GAMM</name>
<reference evidence="2" key="1">
    <citation type="submission" date="2023-02" db="EMBL/GenBank/DDBJ databases">
        <title>The sequence of Aeromonas allosaccharophila K520.</title>
        <authorList>
            <person name="Luo X."/>
        </authorList>
    </citation>
    <scope>NUCLEOTIDE SEQUENCE</scope>
    <source>
        <strain evidence="2">K520</strain>
    </source>
</reference>
<dbReference type="AlphaFoldDB" id="A0AAX3NQX5"/>
<evidence type="ECO:0000313" key="2">
    <source>
        <dbReference type="EMBL" id="WED75277.1"/>
    </source>
</evidence>
<feature type="signal peptide" evidence="1">
    <location>
        <begin position="1"/>
        <end position="17"/>
    </location>
</feature>
<evidence type="ECO:0000256" key="1">
    <source>
        <dbReference type="SAM" id="SignalP"/>
    </source>
</evidence>
<dbReference type="Proteomes" id="UP001213721">
    <property type="component" value="Chromosome"/>
</dbReference>
<dbReference type="RefSeq" id="WP_275056562.1">
    <property type="nucleotide sequence ID" value="NZ_CP118988.1"/>
</dbReference>
<dbReference type="Pfam" id="PF04338">
    <property type="entry name" value="DUF481"/>
    <property type="match status" value="1"/>
</dbReference>
<accession>A0AAX3NQX5</accession>
<dbReference type="EMBL" id="CP118988">
    <property type="protein sequence ID" value="WED75277.1"/>
    <property type="molecule type" value="Genomic_DNA"/>
</dbReference>
<protein>
    <submittedName>
        <fullName evidence="2">DUF481 domain-containing protein</fullName>
    </submittedName>
</protein>
<organism evidence="2 3">
    <name type="scientific">Aeromonas allosaccharophila</name>
    <dbReference type="NCBI Taxonomy" id="656"/>
    <lineage>
        <taxon>Bacteria</taxon>
        <taxon>Pseudomonadati</taxon>
        <taxon>Pseudomonadota</taxon>
        <taxon>Gammaproteobacteria</taxon>
        <taxon>Aeromonadales</taxon>
        <taxon>Aeromonadaceae</taxon>
        <taxon>Aeromonas</taxon>
    </lineage>
</organism>
<feature type="chain" id="PRO_5043735501" evidence="1">
    <location>
        <begin position="18"/>
        <end position="328"/>
    </location>
</feature>
<proteinExistence type="predicted"/>
<dbReference type="InterPro" id="IPR007433">
    <property type="entry name" value="DUF481"/>
</dbReference>
<keyword evidence="1" id="KW-0732">Signal</keyword>
<evidence type="ECO:0000313" key="3">
    <source>
        <dbReference type="Proteomes" id="UP001213721"/>
    </source>
</evidence>